<dbReference type="AlphaFoldDB" id="A0A0N9MRJ4"/>
<keyword evidence="2" id="KW-1185">Reference proteome</keyword>
<gene>
    <name evidence="1" type="ORF">ACH46_15365</name>
</gene>
<dbReference type="EMBL" id="CP011853">
    <property type="protein sequence ID" value="ALG85603.1"/>
    <property type="molecule type" value="Genomic_DNA"/>
</dbReference>
<sequence length="114" mass="11588">MTAQKKQPVPVVGDDGLTTVSSRTGSISVTCTAAGLPVKMTIAAASARRKPESLAREILALCRLAGTAAGVRTRGDLGGQGLDDDTLGLLGLPSRRDLVAAEAAADAFSGRGRR</sequence>
<reference evidence="1 2" key="2">
    <citation type="journal article" date="2017" name="Int. J. Syst. Evol. Microbiol.">
        <title>Gordonia phthalatica sp. nov., a di-n-butyl phthalate-degrading bacterium isolated from activated sludge.</title>
        <authorList>
            <person name="Jin D."/>
            <person name="Kong X."/>
            <person name="Jia M."/>
            <person name="Yu X."/>
            <person name="Wang X."/>
            <person name="Zhuang X."/>
            <person name="Deng Y."/>
            <person name="Bai Z."/>
        </authorList>
    </citation>
    <scope>NUCLEOTIDE SEQUENCE [LARGE SCALE GENOMIC DNA]</scope>
    <source>
        <strain evidence="1 2">QH-11</strain>
    </source>
</reference>
<dbReference type="RefSeq" id="WP_226995642.1">
    <property type="nucleotide sequence ID" value="NZ_CP011853.1"/>
</dbReference>
<dbReference type="STRING" id="1136941.ACH46_15365"/>
<proteinExistence type="predicted"/>
<evidence type="ECO:0000313" key="1">
    <source>
        <dbReference type="EMBL" id="ALG85603.1"/>
    </source>
</evidence>
<evidence type="ECO:0008006" key="3">
    <source>
        <dbReference type="Google" id="ProtNLM"/>
    </source>
</evidence>
<dbReference type="Proteomes" id="UP000063789">
    <property type="component" value="Chromosome"/>
</dbReference>
<protein>
    <recommendedName>
        <fullName evidence="3">YbaB/EbfC DNA-binding family protein</fullName>
    </recommendedName>
</protein>
<name>A0A0N9MRJ4_9ACTN</name>
<reference evidence="2" key="1">
    <citation type="submission" date="2015-06" db="EMBL/GenBank/DDBJ databases">
        <title>Complete genome sequence and metabolic analysis of phthalate degradation pathway in Gordonia sp. QH-11.</title>
        <authorList>
            <person name="Jin D."/>
            <person name="Kong X."/>
            <person name="Bai Z."/>
        </authorList>
    </citation>
    <scope>NUCLEOTIDE SEQUENCE [LARGE SCALE GENOMIC DNA]</scope>
    <source>
        <strain evidence="2">QH-11</strain>
    </source>
</reference>
<evidence type="ECO:0000313" key="2">
    <source>
        <dbReference type="Proteomes" id="UP000063789"/>
    </source>
</evidence>
<organism evidence="1 2">
    <name type="scientific">Gordonia phthalatica</name>
    <dbReference type="NCBI Taxonomy" id="1136941"/>
    <lineage>
        <taxon>Bacteria</taxon>
        <taxon>Bacillati</taxon>
        <taxon>Actinomycetota</taxon>
        <taxon>Actinomycetes</taxon>
        <taxon>Mycobacteriales</taxon>
        <taxon>Gordoniaceae</taxon>
        <taxon>Gordonia</taxon>
    </lineage>
</organism>
<dbReference type="PATRIC" id="fig|1136941.3.peg.3137"/>
<dbReference type="KEGG" id="goq:ACH46_15365"/>
<accession>A0A0N9MRJ4</accession>